<reference evidence="9 13" key="1">
    <citation type="submission" date="2018-08" db="EMBL/GenBank/DDBJ databases">
        <title>Draft genome of Streptococcus sp .nov. Z2.</title>
        <authorList>
            <person name="Tian Z."/>
        </authorList>
    </citation>
    <scope>NUCLEOTIDE SEQUENCE [LARGE SCALE GENOMIC DNA]</scope>
    <source>
        <strain evidence="9 13">Z2</strain>
    </source>
</reference>
<keyword evidence="2" id="KW-0813">Transport</keyword>
<dbReference type="InterPro" id="IPR003593">
    <property type="entry name" value="AAA+_ATPase"/>
</dbReference>
<dbReference type="EMBL" id="QVQZ01000044">
    <property type="protein sequence ID" value="RFU52283.1"/>
    <property type="molecule type" value="Genomic_DNA"/>
</dbReference>
<dbReference type="EMBL" id="QVQY01000043">
    <property type="protein sequence ID" value="RFU50131.1"/>
    <property type="molecule type" value="Genomic_DNA"/>
</dbReference>
<accession>A0A346NE94</accession>
<keyword evidence="5" id="KW-0571">Peptide transport</keyword>
<dbReference type="Proteomes" id="UP000246115">
    <property type="component" value="Chromosome"/>
</dbReference>
<dbReference type="Proteomes" id="UP000262901">
    <property type="component" value="Unassembled WGS sequence"/>
</dbReference>
<dbReference type="AlphaFoldDB" id="A0A372KJ51"/>
<dbReference type="OrthoDB" id="9802264at2"/>
<keyword evidence="13" id="KW-1185">Reference proteome</keyword>
<dbReference type="Pfam" id="PF00005">
    <property type="entry name" value="ABC_tran"/>
    <property type="match status" value="1"/>
</dbReference>
<evidence type="ECO:0000259" key="7">
    <source>
        <dbReference type="PROSITE" id="PS50893"/>
    </source>
</evidence>
<dbReference type="PANTHER" id="PTHR43776">
    <property type="entry name" value="TRANSPORT ATP-BINDING PROTEIN"/>
    <property type="match status" value="1"/>
</dbReference>
<dbReference type="GO" id="GO:0015833">
    <property type="term" value="P:peptide transport"/>
    <property type="evidence" value="ECO:0007669"/>
    <property type="project" value="UniProtKB-KW"/>
</dbReference>
<evidence type="ECO:0000256" key="4">
    <source>
        <dbReference type="ARBA" id="ARBA00022840"/>
    </source>
</evidence>
<sequence>MVENIIELQGVSKVFKSGKRQRDKISVTAVDNLSLSIRKGETLGLVGESGSGKTTLGRIILGLESIDNGQVFFERKSIHDLSAKEKRQIASQLQIIFQDPYSALNPRMTALELVQEPLLGLRKEEAREKAVAILRLVGIEGETVQKLPREFSGGQRQRIGIARAVVNHPDFIVCDEPTSALDVSIQSQILNLLKDLQAELNLSYLFISHDLSVVRHISDRIAVLYRGKLVEIAPAEHLFNHPQHPYTKYLLAAKPELDPRLAKEKLLQIDDSIQKFDLSDDYEWQQFGEDHFVRVDKEASHA</sequence>
<dbReference type="InterPro" id="IPR050319">
    <property type="entry name" value="ABC_transp_ATP-bind"/>
</dbReference>
<name>A0A372KJ51_9STRE</name>
<dbReference type="Gene3D" id="3.40.50.300">
    <property type="entry name" value="P-loop containing nucleotide triphosphate hydrolases"/>
    <property type="match status" value="1"/>
</dbReference>
<dbReference type="PROSITE" id="PS50893">
    <property type="entry name" value="ABC_TRANSPORTER_2"/>
    <property type="match status" value="1"/>
</dbReference>
<dbReference type="CDD" id="cd03257">
    <property type="entry name" value="ABC_NikE_OppD_transporters"/>
    <property type="match status" value="1"/>
</dbReference>
<evidence type="ECO:0000256" key="1">
    <source>
        <dbReference type="ARBA" id="ARBA00005417"/>
    </source>
</evidence>
<evidence type="ECO:0000313" key="12">
    <source>
        <dbReference type="Proteomes" id="UP000262901"/>
    </source>
</evidence>
<dbReference type="InterPro" id="IPR013563">
    <property type="entry name" value="Oligopep_ABC_C"/>
</dbReference>
<evidence type="ECO:0000313" key="8">
    <source>
        <dbReference type="EMBL" id="AXQ79339.1"/>
    </source>
</evidence>
<keyword evidence="3" id="KW-0547">Nucleotide-binding</keyword>
<proteinExistence type="inferred from homology"/>
<reference evidence="11" key="3">
    <citation type="submission" date="2018-08" db="EMBL/GenBank/DDBJ databases">
        <title>Streptococcus chenjunshii sp. nov., isolated from stools sample of the Tibetan antelope in the Qinghai-Tibet plateau, China.</title>
        <authorList>
            <person name="Tian Z."/>
        </authorList>
    </citation>
    <scope>NUCLEOTIDE SEQUENCE [LARGE SCALE GENOMIC DNA]</scope>
    <source>
        <strain evidence="11">Z15</strain>
    </source>
</reference>
<dbReference type="KEGG" id="schj:DDV21_009740"/>
<dbReference type="Pfam" id="PF08352">
    <property type="entry name" value="oligo_HPY"/>
    <property type="match status" value="1"/>
</dbReference>
<feature type="domain" description="ABC transporter" evidence="7">
    <location>
        <begin position="6"/>
        <end position="251"/>
    </location>
</feature>
<keyword evidence="4 10" id="KW-0067">ATP-binding</keyword>
<evidence type="ECO:0000256" key="2">
    <source>
        <dbReference type="ARBA" id="ARBA00022448"/>
    </source>
</evidence>
<dbReference type="GO" id="GO:0016887">
    <property type="term" value="F:ATP hydrolysis activity"/>
    <property type="evidence" value="ECO:0007669"/>
    <property type="project" value="InterPro"/>
</dbReference>
<accession>A0A372KJ51</accession>
<dbReference type="GO" id="GO:0015031">
    <property type="term" value="P:protein transport"/>
    <property type="evidence" value="ECO:0007669"/>
    <property type="project" value="UniProtKB-KW"/>
</dbReference>
<reference evidence="10 12" key="2">
    <citation type="submission" date="2018-08" db="EMBL/GenBank/DDBJ databases">
        <title>Draft genome of Streptococcus sp. nov. Z1.</title>
        <authorList>
            <person name="Tian Z."/>
        </authorList>
    </citation>
    <scope>NUCLEOTIDE SEQUENCE [LARGE SCALE GENOMIC DNA]</scope>
    <source>
        <strain evidence="10">Z1</strain>
        <strain evidence="12">Z1(2018)</strain>
    </source>
</reference>
<dbReference type="EMBL" id="CP031733">
    <property type="protein sequence ID" value="AXQ79339.1"/>
    <property type="molecule type" value="Genomic_DNA"/>
</dbReference>
<evidence type="ECO:0000313" key="10">
    <source>
        <dbReference type="EMBL" id="RFU52283.1"/>
    </source>
</evidence>
<evidence type="ECO:0000313" key="9">
    <source>
        <dbReference type="EMBL" id="RFU50131.1"/>
    </source>
</evidence>
<evidence type="ECO:0000256" key="6">
    <source>
        <dbReference type="ARBA" id="ARBA00022927"/>
    </source>
</evidence>
<reference evidence="8" key="4">
    <citation type="journal article" date="2019" name="Int. J. Syst. Evol. Microbiol.">
        <title>Streptococcus chenjunshii sp. nov. isolated from feces of Tibetan antelopes.</title>
        <authorList>
            <person name="Tian Z."/>
            <person name="Lu S."/>
            <person name="Jin D."/>
            <person name="Yang J."/>
            <person name="Pu J."/>
            <person name="Lai X.H."/>
            <person name="Bai X.N."/>
            <person name="Wu X.M."/>
            <person name="Li J."/>
            <person name="Wang S."/>
            <person name="Xu J."/>
        </authorList>
    </citation>
    <scope>NUCLEOTIDE SEQUENCE</scope>
    <source>
        <strain evidence="8">Z15</strain>
    </source>
</reference>
<dbReference type="RefSeq" id="WP_116879055.1">
    <property type="nucleotide sequence ID" value="NZ_CP031733.1"/>
</dbReference>
<evidence type="ECO:0000256" key="3">
    <source>
        <dbReference type="ARBA" id="ARBA00022741"/>
    </source>
</evidence>
<dbReference type="GO" id="GO:0055085">
    <property type="term" value="P:transmembrane transport"/>
    <property type="evidence" value="ECO:0007669"/>
    <property type="project" value="UniProtKB-ARBA"/>
</dbReference>
<dbReference type="GO" id="GO:0005524">
    <property type="term" value="F:ATP binding"/>
    <property type="evidence" value="ECO:0007669"/>
    <property type="project" value="UniProtKB-KW"/>
</dbReference>
<evidence type="ECO:0000256" key="5">
    <source>
        <dbReference type="ARBA" id="ARBA00022856"/>
    </source>
</evidence>
<dbReference type="InterPro" id="IPR003439">
    <property type="entry name" value="ABC_transporter-like_ATP-bd"/>
</dbReference>
<dbReference type="SMART" id="SM00382">
    <property type="entry name" value="AAA"/>
    <property type="match status" value="1"/>
</dbReference>
<dbReference type="Proteomes" id="UP000264056">
    <property type="component" value="Unassembled WGS sequence"/>
</dbReference>
<dbReference type="FunFam" id="3.40.50.300:FF:000016">
    <property type="entry name" value="Oligopeptide ABC transporter ATP-binding component"/>
    <property type="match status" value="1"/>
</dbReference>
<protein>
    <submittedName>
        <fullName evidence="10">ABC transporter ATP-binding protein</fullName>
    </submittedName>
</protein>
<dbReference type="InterPro" id="IPR017871">
    <property type="entry name" value="ABC_transporter-like_CS"/>
</dbReference>
<evidence type="ECO:0000313" key="11">
    <source>
        <dbReference type="Proteomes" id="UP000246115"/>
    </source>
</evidence>
<gene>
    <name evidence="8" type="ORF">DDV21_009740</name>
    <name evidence="9" type="ORF">DDV22_10280</name>
    <name evidence="10" type="ORF">DDV23_10505</name>
</gene>
<comment type="similarity">
    <text evidence="1">Belongs to the ABC transporter superfamily.</text>
</comment>
<dbReference type="SUPFAM" id="SSF52540">
    <property type="entry name" value="P-loop containing nucleoside triphosphate hydrolases"/>
    <property type="match status" value="1"/>
</dbReference>
<evidence type="ECO:0000313" key="13">
    <source>
        <dbReference type="Proteomes" id="UP000264056"/>
    </source>
</evidence>
<keyword evidence="6" id="KW-0653">Protein transport</keyword>
<dbReference type="InterPro" id="IPR027417">
    <property type="entry name" value="P-loop_NTPase"/>
</dbReference>
<dbReference type="PROSITE" id="PS00211">
    <property type="entry name" value="ABC_TRANSPORTER_1"/>
    <property type="match status" value="1"/>
</dbReference>
<organism evidence="10 12">
    <name type="scientific">Streptococcus chenjunshii</name>
    <dbReference type="NCBI Taxonomy" id="2173853"/>
    <lineage>
        <taxon>Bacteria</taxon>
        <taxon>Bacillati</taxon>
        <taxon>Bacillota</taxon>
        <taxon>Bacilli</taxon>
        <taxon>Lactobacillales</taxon>
        <taxon>Streptococcaceae</taxon>
        <taxon>Streptococcus</taxon>
    </lineage>
</organism>